<dbReference type="AlphaFoldDB" id="A0A0C2MGG8"/>
<gene>
    <name evidence="1" type="ORF">RF11_02652</name>
</gene>
<dbReference type="EMBL" id="JWZT01005439">
    <property type="protein sequence ID" value="KII60791.1"/>
    <property type="molecule type" value="Genomic_DNA"/>
</dbReference>
<sequence>MMLIFSVNNESVLKATFHKQSDELDFAKVVEICHGVEGASKTVRDQIQPPYKEVLRLQTTTKINFETFMPQCMCYTYGKKESIFQNCKFWNYVCAYCETNGHSKAVCTKKRNSSEIRNDKKYLIVQKWAIVSKPSLLWTDTIYKTEDCLIIPTMGNIEARDHIYGQLVDQIYEIRLVNRGILAQNFLQYGSRNFGASKTSSLMQKLALIVNQYHETEKQ</sequence>
<organism evidence="1 2">
    <name type="scientific">Thelohanellus kitauei</name>
    <name type="common">Myxosporean</name>
    <dbReference type="NCBI Taxonomy" id="669202"/>
    <lineage>
        <taxon>Eukaryota</taxon>
        <taxon>Metazoa</taxon>
        <taxon>Cnidaria</taxon>
        <taxon>Myxozoa</taxon>
        <taxon>Myxosporea</taxon>
        <taxon>Bivalvulida</taxon>
        <taxon>Platysporina</taxon>
        <taxon>Myxobolidae</taxon>
        <taxon>Thelohanellus</taxon>
    </lineage>
</organism>
<name>A0A0C2MGG8_THEKT</name>
<evidence type="ECO:0000313" key="2">
    <source>
        <dbReference type="Proteomes" id="UP000031668"/>
    </source>
</evidence>
<accession>A0A0C2MGG8</accession>
<keyword evidence="2" id="KW-1185">Reference proteome</keyword>
<evidence type="ECO:0000313" key="1">
    <source>
        <dbReference type="EMBL" id="KII60791.1"/>
    </source>
</evidence>
<dbReference type="Proteomes" id="UP000031668">
    <property type="component" value="Unassembled WGS sequence"/>
</dbReference>
<comment type="caution">
    <text evidence="1">The sequence shown here is derived from an EMBL/GenBank/DDBJ whole genome shotgun (WGS) entry which is preliminary data.</text>
</comment>
<reference evidence="1 2" key="1">
    <citation type="journal article" date="2014" name="Genome Biol. Evol.">
        <title>The genome of the myxosporean Thelohanellus kitauei shows adaptations to nutrient acquisition within its fish host.</title>
        <authorList>
            <person name="Yang Y."/>
            <person name="Xiong J."/>
            <person name="Zhou Z."/>
            <person name="Huo F."/>
            <person name="Miao W."/>
            <person name="Ran C."/>
            <person name="Liu Y."/>
            <person name="Zhang J."/>
            <person name="Feng J."/>
            <person name="Wang M."/>
            <person name="Wang M."/>
            <person name="Wang L."/>
            <person name="Yao B."/>
        </authorList>
    </citation>
    <scope>NUCLEOTIDE SEQUENCE [LARGE SCALE GENOMIC DNA]</scope>
    <source>
        <strain evidence="1">Wuqing</strain>
    </source>
</reference>
<protein>
    <submittedName>
        <fullName evidence="1">Uncharacterized protein</fullName>
    </submittedName>
</protein>
<dbReference type="OrthoDB" id="5978043at2759"/>
<proteinExistence type="predicted"/>